<keyword evidence="5 10" id="KW-0297">G-protein coupled receptor</keyword>
<dbReference type="PROSITE" id="PS00237">
    <property type="entry name" value="G_PROTEIN_RECEP_F1_1"/>
    <property type="match status" value="1"/>
</dbReference>
<feature type="transmembrane region" description="Helical" evidence="11">
    <location>
        <begin position="208"/>
        <end position="239"/>
    </location>
</feature>
<dbReference type="Gene3D" id="1.20.1070.10">
    <property type="entry name" value="Rhodopsin 7-helix transmembrane proteins"/>
    <property type="match status" value="1"/>
</dbReference>
<dbReference type="PRINTS" id="PR01157">
    <property type="entry name" value="P2YPURNOCPTR"/>
</dbReference>
<dbReference type="Proteomes" id="UP000005215">
    <property type="component" value="Unassembled WGS sequence"/>
</dbReference>
<sequence length="399" mass="44644">VMMLCYPLSPPGHTHAPGGTSPGMEKLGSNASREPGLCQYSEDYKQVYLPVTYSAIFLLGLPLNGIVLWLCWHQTKPWSCATTYLVNLMVADLLYVLTLPFLVATYSLDDAWPFGELLCRLVRFLFYCNIYSSILLLTCISVHRFLGVCHPLRSLPYRTRRHARLGAAASWALVVLQLLPTLAFSHTDHINGHTICYDTTNPEKFNEYFSYSMALMLSGFVLPSGVILVCYSLMLRSLAMPEETLERTGGTARAKSIRTILLVCGLFTLCFVPFHVARSFYLAIRFLRLQNCQLLTAASLASKIWRPLVSMSSCLNPVLYFLLGSNRVKFLQRLRQNQGGEHTAGATRGVPQELRIYLLIQASAQGPSSLHPFPHTRVVLTSPQLGPSLLRSNSFTTWI</sequence>
<reference evidence="14" key="1">
    <citation type="submission" date="2011-11" db="EMBL/GenBank/DDBJ databases">
        <title>The Draft Genome of Spermophilus tridecemlineatus.</title>
        <authorList>
            <consortium name="The Broad Institute Genome Assembly &amp; Analysis Group"/>
            <consortium name="Computational R&amp;D Group"/>
            <consortium name="and Sequencing Platform"/>
            <person name="Di Palma F."/>
            <person name="Alfoldi J."/>
            <person name="Johnson J."/>
            <person name="Berlin A."/>
            <person name="Gnerre S."/>
            <person name="Jaffe D."/>
            <person name="MacCallum I."/>
            <person name="Young S."/>
            <person name="Walker B.J."/>
            <person name="Lindblad-Toh K."/>
        </authorList>
    </citation>
    <scope>NUCLEOTIDE SEQUENCE [LARGE SCALE GENOMIC DNA]</scope>
</reference>
<reference evidence="13" key="2">
    <citation type="submission" date="2025-08" db="UniProtKB">
        <authorList>
            <consortium name="Ensembl"/>
        </authorList>
    </citation>
    <scope>IDENTIFICATION</scope>
</reference>
<feature type="domain" description="G-protein coupled receptors family 1 profile" evidence="12">
    <location>
        <begin position="63"/>
        <end position="320"/>
    </location>
</feature>
<evidence type="ECO:0000313" key="13">
    <source>
        <dbReference type="Ensembl" id="ENSSTOP00000016246.2"/>
    </source>
</evidence>
<proteinExistence type="inferred from homology"/>
<evidence type="ECO:0000256" key="3">
    <source>
        <dbReference type="ARBA" id="ARBA00022692"/>
    </source>
</evidence>
<evidence type="ECO:0000256" key="8">
    <source>
        <dbReference type="ARBA" id="ARBA00023170"/>
    </source>
</evidence>
<evidence type="ECO:0000256" key="7">
    <source>
        <dbReference type="ARBA" id="ARBA00023157"/>
    </source>
</evidence>
<evidence type="ECO:0000256" key="11">
    <source>
        <dbReference type="SAM" id="Phobius"/>
    </source>
</evidence>
<dbReference type="InterPro" id="IPR000276">
    <property type="entry name" value="GPCR_Rhodpsn"/>
</dbReference>
<dbReference type="STRING" id="43179.ENSSTOP00000016246"/>
<evidence type="ECO:0000313" key="14">
    <source>
        <dbReference type="Proteomes" id="UP000005215"/>
    </source>
</evidence>
<dbReference type="AlphaFoldDB" id="I3MVV1"/>
<dbReference type="GO" id="GO:0005886">
    <property type="term" value="C:plasma membrane"/>
    <property type="evidence" value="ECO:0007669"/>
    <property type="project" value="UniProtKB-SubCell"/>
</dbReference>
<feature type="transmembrane region" description="Helical" evidence="11">
    <location>
        <begin position="260"/>
        <end position="284"/>
    </location>
</feature>
<dbReference type="HOGENOM" id="CLU_009579_8_2_1"/>
<dbReference type="GO" id="GO:0004930">
    <property type="term" value="F:G protein-coupled receptor activity"/>
    <property type="evidence" value="ECO:0007669"/>
    <property type="project" value="UniProtKB-KW"/>
</dbReference>
<dbReference type="InterPro" id="IPR017452">
    <property type="entry name" value="GPCR_Rhodpsn_7TM"/>
</dbReference>
<feature type="transmembrane region" description="Helical" evidence="11">
    <location>
        <begin position="84"/>
        <end position="104"/>
    </location>
</feature>
<dbReference type="SUPFAM" id="SSF81321">
    <property type="entry name" value="Family A G protein-coupled receptor-like"/>
    <property type="match status" value="1"/>
</dbReference>
<keyword evidence="14" id="KW-1185">Reference proteome</keyword>
<evidence type="ECO:0000256" key="2">
    <source>
        <dbReference type="ARBA" id="ARBA00022475"/>
    </source>
</evidence>
<protein>
    <recommendedName>
        <fullName evidence="12">G-protein coupled receptors family 1 profile domain-containing protein</fullName>
    </recommendedName>
</protein>
<feature type="transmembrane region" description="Helical" evidence="11">
    <location>
        <begin position="124"/>
        <end position="145"/>
    </location>
</feature>
<dbReference type="GeneTree" id="ENSGT01030000234621"/>
<keyword evidence="3 10" id="KW-0812">Transmembrane</keyword>
<evidence type="ECO:0000256" key="5">
    <source>
        <dbReference type="ARBA" id="ARBA00023040"/>
    </source>
</evidence>
<feature type="transmembrane region" description="Helical" evidence="11">
    <location>
        <begin position="165"/>
        <end position="184"/>
    </location>
</feature>
<dbReference type="Ensembl" id="ENSSTOT00000029497.2">
    <property type="protein sequence ID" value="ENSSTOP00000016246.2"/>
    <property type="gene ID" value="ENSSTOG00000026854.2"/>
</dbReference>
<keyword evidence="9 10" id="KW-0807">Transducer</keyword>
<dbReference type="eggNOG" id="ENOG502R51Y">
    <property type="taxonomic scope" value="Eukaryota"/>
</dbReference>
<keyword evidence="4 11" id="KW-1133">Transmembrane helix</keyword>
<dbReference type="EMBL" id="AGTP01041095">
    <property type="status" value="NOT_ANNOTATED_CDS"/>
    <property type="molecule type" value="Genomic_DNA"/>
</dbReference>
<name>I3MVV1_ICTTR</name>
<evidence type="ECO:0000259" key="12">
    <source>
        <dbReference type="PROSITE" id="PS50262"/>
    </source>
</evidence>
<evidence type="ECO:0000256" key="1">
    <source>
        <dbReference type="ARBA" id="ARBA00004651"/>
    </source>
</evidence>
<comment type="similarity">
    <text evidence="10">Belongs to the G-protein coupled receptor 1 family.</text>
</comment>
<organism evidence="13 14">
    <name type="scientific">Ictidomys tridecemlineatus</name>
    <name type="common">Thirteen-lined ground squirrel</name>
    <name type="synonym">Spermophilus tridecemlineatus</name>
    <dbReference type="NCBI Taxonomy" id="43179"/>
    <lineage>
        <taxon>Eukaryota</taxon>
        <taxon>Metazoa</taxon>
        <taxon>Chordata</taxon>
        <taxon>Craniata</taxon>
        <taxon>Vertebrata</taxon>
        <taxon>Euteleostomi</taxon>
        <taxon>Mammalia</taxon>
        <taxon>Eutheria</taxon>
        <taxon>Euarchontoglires</taxon>
        <taxon>Glires</taxon>
        <taxon>Rodentia</taxon>
        <taxon>Sciuromorpha</taxon>
        <taxon>Sciuridae</taxon>
        <taxon>Xerinae</taxon>
        <taxon>Marmotini</taxon>
        <taxon>Ictidomys</taxon>
    </lineage>
</organism>
<dbReference type="Pfam" id="PF00001">
    <property type="entry name" value="7tm_1"/>
    <property type="match status" value="1"/>
</dbReference>
<comment type="subcellular location">
    <subcellularLocation>
        <location evidence="1">Cell membrane</location>
        <topology evidence="1">Multi-pass membrane protein</topology>
    </subcellularLocation>
</comment>
<evidence type="ECO:0000256" key="9">
    <source>
        <dbReference type="ARBA" id="ARBA00023224"/>
    </source>
</evidence>
<accession>I3MVV1</accession>
<dbReference type="FunFam" id="1.20.1070.10:FF:000017">
    <property type="entry name" value="lysophosphatidic acid receptor 4"/>
    <property type="match status" value="1"/>
</dbReference>
<keyword evidence="2" id="KW-1003">Cell membrane</keyword>
<keyword evidence="7" id="KW-1015">Disulfide bond</keyword>
<dbReference type="PROSITE" id="PS50262">
    <property type="entry name" value="G_PROTEIN_RECEP_F1_2"/>
    <property type="match status" value="1"/>
</dbReference>
<dbReference type="InParanoid" id="I3MVV1"/>
<keyword evidence="8 10" id="KW-0675">Receptor</keyword>
<reference evidence="13" key="3">
    <citation type="submission" date="2025-09" db="UniProtKB">
        <authorList>
            <consortium name="Ensembl"/>
        </authorList>
    </citation>
    <scope>IDENTIFICATION</scope>
</reference>
<dbReference type="PANTHER" id="PTHR24231:SF25">
    <property type="entry name" value="G-PROTEIN COUPLED RECEPTORS FAMILY 1 PROFILE DOMAIN-CONTAINING PROTEIN"/>
    <property type="match status" value="1"/>
</dbReference>
<dbReference type="PRINTS" id="PR00237">
    <property type="entry name" value="GPCRRHODOPSN"/>
</dbReference>
<feature type="transmembrane region" description="Helical" evidence="11">
    <location>
        <begin position="51"/>
        <end position="72"/>
    </location>
</feature>
<evidence type="ECO:0000256" key="6">
    <source>
        <dbReference type="ARBA" id="ARBA00023136"/>
    </source>
</evidence>
<evidence type="ECO:0000256" key="4">
    <source>
        <dbReference type="ARBA" id="ARBA00022989"/>
    </source>
</evidence>
<dbReference type="PANTHER" id="PTHR24231">
    <property type="entry name" value="PURINOCEPTOR-RELATED G-PROTEIN COUPLED RECEPTOR"/>
    <property type="match status" value="1"/>
</dbReference>
<evidence type="ECO:0000256" key="10">
    <source>
        <dbReference type="RuleBase" id="RU000688"/>
    </source>
</evidence>
<keyword evidence="6 11" id="KW-0472">Membrane</keyword>